<dbReference type="Proteomes" id="UP001634007">
    <property type="component" value="Unassembled WGS sequence"/>
</dbReference>
<comment type="caution">
    <text evidence="2">The sequence shown here is derived from an EMBL/GenBank/DDBJ whole genome shotgun (WGS) entry which is preliminary data.</text>
</comment>
<sequence length="81" mass="9245">MAHRVFKSCGEYKHHQGHQGEEAGDTVVACQTQLLRRRTKVKGLFKKKNQNCGRDDKKSFSSSNERESDNHACRKKASLVK</sequence>
<proteinExistence type="predicted"/>
<protein>
    <submittedName>
        <fullName evidence="2">Uncharacterized protein</fullName>
    </submittedName>
</protein>
<reference evidence="2 3" key="1">
    <citation type="submission" date="2024-11" db="EMBL/GenBank/DDBJ databases">
        <title>Chromosome-level genome assembly of Eucalyptus globulus Labill. provides insights into its genome evolution.</title>
        <authorList>
            <person name="Li X."/>
        </authorList>
    </citation>
    <scope>NUCLEOTIDE SEQUENCE [LARGE SCALE GENOMIC DNA]</scope>
    <source>
        <strain evidence="2">CL2024</strain>
        <tissue evidence="2">Fresh tender leaves</tissue>
    </source>
</reference>
<feature type="compositionally biased region" description="Basic and acidic residues" evidence="1">
    <location>
        <begin position="53"/>
        <end position="72"/>
    </location>
</feature>
<dbReference type="AlphaFoldDB" id="A0ABD3KT22"/>
<organism evidence="2 3">
    <name type="scientific">Eucalyptus globulus</name>
    <name type="common">Tasmanian blue gum</name>
    <dbReference type="NCBI Taxonomy" id="34317"/>
    <lineage>
        <taxon>Eukaryota</taxon>
        <taxon>Viridiplantae</taxon>
        <taxon>Streptophyta</taxon>
        <taxon>Embryophyta</taxon>
        <taxon>Tracheophyta</taxon>
        <taxon>Spermatophyta</taxon>
        <taxon>Magnoliopsida</taxon>
        <taxon>eudicotyledons</taxon>
        <taxon>Gunneridae</taxon>
        <taxon>Pentapetalae</taxon>
        <taxon>rosids</taxon>
        <taxon>malvids</taxon>
        <taxon>Myrtales</taxon>
        <taxon>Myrtaceae</taxon>
        <taxon>Myrtoideae</taxon>
        <taxon>Eucalypteae</taxon>
        <taxon>Eucalyptus</taxon>
    </lineage>
</organism>
<accession>A0ABD3KT22</accession>
<evidence type="ECO:0000313" key="2">
    <source>
        <dbReference type="EMBL" id="KAL3742900.1"/>
    </source>
</evidence>
<keyword evidence="3" id="KW-1185">Reference proteome</keyword>
<evidence type="ECO:0000313" key="3">
    <source>
        <dbReference type="Proteomes" id="UP001634007"/>
    </source>
</evidence>
<feature type="region of interest" description="Disordered" evidence="1">
    <location>
        <begin position="51"/>
        <end position="81"/>
    </location>
</feature>
<gene>
    <name evidence="2" type="ORF">ACJRO7_018238</name>
</gene>
<evidence type="ECO:0000256" key="1">
    <source>
        <dbReference type="SAM" id="MobiDB-lite"/>
    </source>
</evidence>
<dbReference type="EMBL" id="JBJKBG010000004">
    <property type="protein sequence ID" value="KAL3742900.1"/>
    <property type="molecule type" value="Genomic_DNA"/>
</dbReference>
<name>A0ABD3KT22_EUCGL</name>